<sequence length="263" mass="28216">MSKAEIKFHRVPSVEEAEVDPSEGIIVSKGTRYELNKLSLGAPVSGTVYGTLLNYRGGLAELGEAVHEPPYQEPPKAPVLYIKPRNTLSGHGLPIPLPEDVSQLEVGASLGVVIGRRATRVKEADALDYVAGYTVVNDVSIPHDRLHRPAVKQKARDGFCPIGPWVIQCDAVVDPDALGVRVYVNGELRQENSTTNLIRSVARLLADVTEFMTLNPGDALLVGVPEGAPLVRVDDRIRIEIDQVGILENPIVNAMDGVPGGGA</sequence>
<evidence type="ECO:0000256" key="1">
    <source>
        <dbReference type="ARBA" id="ARBA00022723"/>
    </source>
</evidence>
<dbReference type="InterPro" id="IPR011234">
    <property type="entry name" value="Fumarylacetoacetase-like_C"/>
</dbReference>
<dbReference type="Gene3D" id="3.90.850.10">
    <property type="entry name" value="Fumarylacetoacetase-like, C-terminal domain"/>
    <property type="match status" value="1"/>
</dbReference>
<evidence type="ECO:0000313" key="4">
    <source>
        <dbReference type="Proteomes" id="UP000199387"/>
    </source>
</evidence>
<dbReference type="Pfam" id="PF01557">
    <property type="entry name" value="FAA_hydrolase"/>
    <property type="match status" value="1"/>
</dbReference>
<protein>
    <submittedName>
        <fullName evidence="3">5-carboxy-2-oxohept-3-enedioate decarboxylase HpaG1 subunit</fullName>
    </submittedName>
</protein>
<dbReference type="PANTHER" id="PTHR11820:SF114">
    <property type="entry name" value="4-HYDROXYPHENYLACETATE CATABOLISM PROTEIN"/>
    <property type="match status" value="1"/>
</dbReference>
<dbReference type="NCBIfam" id="TIGR02305">
    <property type="entry name" value="HpaG-N-term"/>
    <property type="match status" value="1"/>
</dbReference>
<dbReference type="EMBL" id="FMZA01000014">
    <property type="protein sequence ID" value="SDC71300.1"/>
    <property type="molecule type" value="Genomic_DNA"/>
</dbReference>
<dbReference type="GO" id="GO:0046872">
    <property type="term" value="F:metal ion binding"/>
    <property type="evidence" value="ECO:0007669"/>
    <property type="project" value="UniProtKB-KW"/>
</dbReference>
<keyword evidence="1" id="KW-0479">Metal-binding</keyword>
<evidence type="ECO:0000259" key="2">
    <source>
        <dbReference type="Pfam" id="PF01557"/>
    </source>
</evidence>
<dbReference type="RefSeq" id="WP_091570943.1">
    <property type="nucleotide sequence ID" value="NZ_FMZA01000014.1"/>
</dbReference>
<gene>
    <name evidence="3" type="ORF">SAMN04488112_11437</name>
</gene>
<feature type="domain" description="Fumarylacetoacetase-like C-terminal" evidence="2">
    <location>
        <begin position="47"/>
        <end position="252"/>
    </location>
</feature>
<proteinExistence type="predicted"/>
<accession>A0A1G6NTH7</accession>
<dbReference type="STRING" id="1236220.SAMN04488112_11437"/>
<dbReference type="PANTHER" id="PTHR11820">
    <property type="entry name" value="ACYLPYRUVASE"/>
    <property type="match status" value="1"/>
</dbReference>
<dbReference type="AlphaFoldDB" id="A0A1G6NTH7"/>
<dbReference type="InterPro" id="IPR012686">
    <property type="entry name" value="HPA_isomer/decarb_N"/>
</dbReference>
<dbReference type="Proteomes" id="UP000199387">
    <property type="component" value="Unassembled WGS sequence"/>
</dbReference>
<dbReference type="InterPro" id="IPR036663">
    <property type="entry name" value="Fumarylacetoacetase_C_sf"/>
</dbReference>
<evidence type="ECO:0000313" key="3">
    <source>
        <dbReference type="EMBL" id="SDC71300.1"/>
    </source>
</evidence>
<name>A0A1G6NTH7_9BACL</name>
<dbReference type="OrthoDB" id="9805307at2"/>
<dbReference type="GO" id="GO:0008704">
    <property type="term" value="F:5-carboxymethyl-2-hydroxymuconate delta-isomerase activity"/>
    <property type="evidence" value="ECO:0007669"/>
    <property type="project" value="InterPro"/>
</dbReference>
<dbReference type="GO" id="GO:0018800">
    <property type="term" value="F:5-oxopent-3-ene-1,2,5-tricarboxylate decarboxylase activity"/>
    <property type="evidence" value="ECO:0007669"/>
    <property type="project" value="InterPro"/>
</dbReference>
<organism evidence="3 4">
    <name type="scientific">Melghirimyces thermohalophilus</name>
    <dbReference type="NCBI Taxonomy" id="1236220"/>
    <lineage>
        <taxon>Bacteria</taxon>
        <taxon>Bacillati</taxon>
        <taxon>Bacillota</taxon>
        <taxon>Bacilli</taxon>
        <taxon>Bacillales</taxon>
        <taxon>Thermoactinomycetaceae</taxon>
        <taxon>Melghirimyces</taxon>
    </lineage>
</organism>
<reference evidence="3 4" key="1">
    <citation type="submission" date="2016-10" db="EMBL/GenBank/DDBJ databases">
        <authorList>
            <person name="de Groot N.N."/>
        </authorList>
    </citation>
    <scope>NUCLEOTIDE SEQUENCE [LARGE SCALE GENOMIC DNA]</scope>
    <source>
        <strain evidence="3 4">DSM 45514</strain>
    </source>
</reference>
<keyword evidence="4" id="KW-1185">Reference proteome</keyword>
<dbReference type="SUPFAM" id="SSF56529">
    <property type="entry name" value="FAH"/>
    <property type="match status" value="1"/>
</dbReference>